<gene>
    <name evidence="1" type="ORF">QBC36DRAFT_369378</name>
</gene>
<keyword evidence="2" id="KW-1185">Reference proteome</keyword>
<reference evidence="1" key="2">
    <citation type="submission" date="2023-05" db="EMBL/GenBank/DDBJ databases">
        <authorList>
            <consortium name="Lawrence Berkeley National Laboratory"/>
            <person name="Steindorff A."/>
            <person name="Hensen N."/>
            <person name="Bonometti L."/>
            <person name="Westerberg I."/>
            <person name="Brannstrom I.O."/>
            <person name="Guillou S."/>
            <person name="Cros-Aarteil S."/>
            <person name="Calhoun S."/>
            <person name="Haridas S."/>
            <person name="Kuo A."/>
            <person name="Mondo S."/>
            <person name="Pangilinan J."/>
            <person name="Riley R."/>
            <person name="Labutti K."/>
            <person name="Andreopoulos B."/>
            <person name="Lipzen A."/>
            <person name="Chen C."/>
            <person name="Yanf M."/>
            <person name="Daum C."/>
            <person name="Ng V."/>
            <person name="Clum A."/>
            <person name="Ohm R."/>
            <person name="Martin F."/>
            <person name="Silar P."/>
            <person name="Natvig D."/>
            <person name="Lalanne C."/>
            <person name="Gautier V."/>
            <person name="Ament-Velasquez S.L."/>
            <person name="Kruys A."/>
            <person name="Hutchinson M.I."/>
            <person name="Powell A.J."/>
            <person name="Barry K."/>
            <person name="Miller A.N."/>
            <person name="Grigoriev I.V."/>
            <person name="Debuchy R."/>
            <person name="Gladieux P."/>
            <person name="Thoren M.H."/>
            <person name="Johannesson H."/>
        </authorList>
    </citation>
    <scope>NUCLEOTIDE SEQUENCE</scope>
    <source>
        <strain evidence="1">CBS 892.96</strain>
    </source>
</reference>
<sequence>MRNHRSRSGRRSLITPSDLVKQNIQSAGVLIHITLVDKRQGGVGDLVTPDMIHVYDMEADGNIVPKPHDDDEHAAPSDFAIFYGATALAVSSFSNRYACERGVKGDTT</sequence>
<dbReference type="Proteomes" id="UP001302321">
    <property type="component" value="Unassembled WGS sequence"/>
</dbReference>
<evidence type="ECO:0000313" key="2">
    <source>
        <dbReference type="Proteomes" id="UP001302321"/>
    </source>
</evidence>
<comment type="caution">
    <text evidence="1">The sequence shown here is derived from an EMBL/GenBank/DDBJ whole genome shotgun (WGS) entry which is preliminary data.</text>
</comment>
<dbReference type="EMBL" id="MU866146">
    <property type="protein sequence ID" value="KAK4178137.1"/>
    <property type="molecule type" value="Genomic_DNA"/>
</dbReference>
<protein>
    <submittedName>
        <fullName evidence="1">Uncharacterized protein</fullName>
    </submittedName>
</protein>
<dbReference type="AlphaFoldDB" id="A0AAN6WCN4"/>
<name>A0AAN6WCN4_9PEZI</name>
<accession>A0AAN6WCN4</accession>
<organism evidence="1 2">
    <name type="scientific">Triangularia setosa</name>
    <dbReference type="NCBI Taxonomy" id="2587417"/>
    <lineage>
        <taxon>Eukaryota</taxon>
        <taxon>Fungi</taxon>
        <taxon>Dikarya</taxon>
        <taxon>Ascomycota</taxon>
        <taxon>Pezizomycotina</taxon>
        <taxon>Sordariomycetes</taxon>
        <taxon>Sordariomycetidae</taxon>
        <taxon>Sordariales</taxon>
        <taxon>Podosporaceae</taxon>
        <taxon>Triangularia</taxon>
    </lineage>
</organism>
<proteinExistence type="predicted"/>
<evidence type="ECO:0000313" key="1">
    <source>
        <dbReference type="EMBL" id="KAK4178137.1"/>
    </source>
</evidence>
<reference evidence="1" key="1">
    <citation type="journal article" date="2023" name="Mol. Phylogenet. Evol.">
        <title>Genome-scale phylogeny and comparative genomics of the fungal order Sordariales.</title>
        <authorList>
            <person name="Hensen N."/>
            <person name="Bonometti L."/>
            <person name="Westerberg I."/>
            <person name="Brannstrom I.O."/>
            <person name="Guillou S."/>
            <person name="Cros-Aarteil S."/>
            <person name="Calhoun S."/>
            <person name="Haridas S."/>
            <person name="Kuo A."/>
            <person name="Mondo S."/>
            <person name="Pangilinan J."/>
            <person name="Riley R."/>
            <person name="LaButti K."/>
            <person name="Andreopoulos B."/>
            <person name="Lipzen A."/>
            <person name="Chen C."/>
            <person name="Yan M."/>
            <person name="Daum C."/>
            <person name="Ng V."/>
            <person name="Clum A."/>
            <person name="Steindorff A."/>
            <person name="Ohm R.A."/>
            <person name="Martin F."/>
            <person name="Silar P."/>
            <person name="Natvig D.O."/>
            <person name="Lalanne C."/>
            <person name="Gautier V."/>
            <person name="Ament-Velasquez S.L."/>
            <person name="Kruys A."/>
            <person name="Hutchinson M.I."/>
            <person name="Powell A.J."/>
            <person name="Barry K."/>
            <person name="Miller A.N."/>
            <person name="Grigoriev I.V."/>
            <person name="Debuchy R."/>
            <person name="Gladieux P."/>
            <person name="Hiltunen Thoren M."/>
            <person name="Johannesson H."/>
        </authorList>
    </citation>
    <scope>NUCLEOTIDE SEQUENCE</scope>
    <source>
        <strain evidence="1">CBS 892.96</strain>
    </source>
</reference>